<evidence type="ECO:0000256" key="1">
    <source>
        <dbReference type="SAM" id="SignalP"/>
    </source>
</evidence>
<evidence type="ECO:0000313" key="3">
    <source>
        <dbReference type="Proteomes" id="UP000016521"/>
    </source>
</evidence>
<accession>A0ABN5CF97</accession>
<keyword evidence="3" id="KW-1185">Reference proteome</keyword>
<gene>
    <name evidence="2" type="ORF">PPIS_a0632</name>
</gene>
<sequence length="173" mass="19146">MMVRKLLSGVAFCCISAITNANPVHVGGVIYQLDFSDFTPITKPYGSTTAVVGYEKELFVEGDYGQSLLYEVDGEIKTKWFAGNMLASMFVSCSDATNDPSSEQIIGATFAFGVRYDQVSYTAKPRVSEIRNTAGQCKKMKIRINKEGNLSRQFYTIYTDMKLRVKVIEVVGG</sequence>
<keyword evidence="1" id="KW-0732">Signal</keyword>
<dbReference type="EMBL" id="CP011924">
    <property type="protein sequence ID" value="ATD05896.1"/>
    <property type="molecule type" value="Genomic_DNA"/>
</dbReference>
<name>A0ABN5CF97_PSEO7</name>
<proteinExistence type="predicted"/>
<organism evidence="2 3">
    <name type="scientific">Pseudoalteromonas piscicida</name>
    <dbReference type="NCBI Taxonomy" id="43662"/>
    <lineage>
        <taxon>Bacteria</taxon>
        <taxon>Pseudomonadati</taxon>
        <taxon>Pseudomonadota</taxon>
        <taxon>Gammaproteobacteria</taxon>
        <taxon>Alteromonadales</taxon>
        <taxon>Pseudoalteromonadaceae</taxon>
        <taxon>Pseudoalteromonas</taxon>
    </lineage>
</organism>
<dbReference type="RefSeq" id="WP_010369040.1">
    <property type="nucleotide sequence ID" value="NZ_CP011924.1"/>
</dbReference>
<evidence type="ECO:0000313" key="2">
    <source>
        <dbReference type="EMBL" id="ATD05896.1"/>
    </source>
</evidence>
<feature type="signal peptide" evidence="1">
    <location>
        <begin position="1"/>
        <end position="21"/>
    </location>
</feature>
<reference evidence="2 3" key="1">
    <citation type="submission" date="2015-06" db="EMBL/GenBank/DDBJ databases">
        <authorList>
            <person name="Xie B.-B."/>
            <person name="Rong J.-C."/>
            <person name="Qin Q.-L."/>
            <person name="Zhang Y.-Z."/>
        </authorList>
    </citation>
    <scope>NUCLEOTIDE SEQUENCE [LARGE SCALE GENOMIC DNA]</scope>
    <source>
        <strain evidence="2 3">JCM 20779</strain>
    </source>
</reference>
<feature type="chain" id="PRO_5046805411" evidence="1">
    <location>
        <begin position="22"/>
        <end position="173"/>
    </location>
</feature>
<protein>
    <submittedName>
        <fullName evidence="2">Uncharacterized protein</fullName>
    </submittedName>
</protein>
<dbReference type="Proteomes" id="UP000016521">
    <property type="component" value="Chromosome I"/>
</dbReference>